<reference evidence="4" key="1">
    <citation type="submission" date="2022-02" db="EMBL/GenBank/DDBJ databases">
        <title>Fredinandcohnia quinoae sp. nov. isolated from Chenopodium quinoa seeds.</title>
        <authorList>
            <person name="Saati-Santamaria Z."/>
            <person name="Flores-Felix J.D."/>
            <person name="Igual J.M."/>
            <person name="Velazquez E."/>
            <person name="Garcia-Fraile P."/>
            <person name="Martinez-Molina E."/>
        </authorList>
    </citation>
    <scope>NUCLEOTIDE SEQUENCE</scope>
    <source>
        <strain evidence="4">SECRCQ15</strain>
    </source>
</reference>
<dbReference type="PANTHER" id="PTHR43405">
    <property type="entry name" value="GLYCOSYL HYDROLASE DIGH"/>
    <property type="match status" value="1"/>
</dbReference>
<dbReference type="Pfam" id="PF02638">
    <property type="entry name" value="GHL10"/>
    <property type="match status" value="1"/>
</dbReference>
<name>A0AAW5E4I7_9BACI</name>
<dbReference type="Proteomes" id="UP001431131">
    <property type="component" value="Unassembled WGS sequence"/>
</dbReference>
<organism evidence="4 5">
    <name type="scientific">Fredinandcohnia quinoae</name>
    <dbReference type="NCBI Taxonomy" id="2918902"/>
    <lineage>
        <taxon>Bacteria</taxon>
        <taxon>Bacillati</taxon>
        <taxon>Bacillota</taxon>
        <taxon>Bacilli</taxon>
        <taxon>Bacillales</taxon>
        <taxon>Bacillaceae</taxon>
        <taxon>Fredinandcohnia</taxon>
    </lineage>
</organism>
<feature type="domain" description="DUF4985" evidence="3">
    <location>
        <begin position="279"/>
        <end position="388"/>
    </location>
</feature>
<dbReference type="PANTHER" id="PTHR43405:SF1">
    <property type="entry name" value="GLYCOSYL HYDROLASE DIGH"/>
    <property type="match status" value="1"/>
</dbReference>
<dbReference type="InterPro" id="IPR003790">
    <property type="entry name" value="GHL10"/>
</dbReference>
<evidence type="ECO:0000259" key="2">
    <source>
        <dbReference type="Pfam" id="PF02638"/>
    </source>
</evidence>
<evidence type="ECO:0000313" key="5">
    <source>
        <dbReference type="Proteomes" id="UP001431131"/>
    </source>
</evidence>
<dbReference type="SUPFAM" id="SSF51445">
    <property type="entry name" value="(Trans)glycosidases"/>
    <property type="match status" value="1"/>
</dbReference>
<gene>
    <name evidence="4" type="ORF">MJG50_04130</name>
</gene>
<dbReference type="EMBL" id="JAKTTI010000003">
    <property type="protein sequence ID" value="MCH1624505.1"/>
    <property type="molecule type" value="Genomic_DNA"/>
</dbReference>
<dbReference type="Pfam" id="PF16373">
    <property type="entry name" value="DUF4985"/>
    <property type="match status" value="1"/>
</dbReference>
<dbReference type="Gene3D" id="3.20.20.80">
    <property type="entry name" value="Glycosidases"/>
    <property type="match status" value="1"/>
</dbReference>
<dbReference type="InterPro" id="IPR017853">
    <property type="entry name" value="GH"/>
</dbReference>
<protein>
    <submittedName>
        <fullName evidence="4">Family 10 glycosylhydrolase</fullName>
    </submittedName>
</protein>
<dbReference type="InterPro" id="IPR052177">
    <property type="entry name" value="Divisome_Glycosyl_Hydrolase"/>
</dbReference>
<proteinExistence type="predicted"/>
<accession>A0AAW5E4I7</accession>
<keyword evidence="1" id="KW-0732">Signal</keyword>
<dbReference type="InterPro" id="IPR032280">
    <property type="entry name" value="DUF4985"/>
</dbReference>
<evidence type="ECO:0000259" key="3">
    <source>
        <dbReference type="Pfam" id="PF16373"/>
    </source>
</evidence>
<dbReference type="RefSeq" id="WP_240252972.1">
    <property type="nucleotide sequence ID" value="NZ_JAKTTI010000003.1"/>
</dbReference>
<dbReference type="AlphaFoldDB" id="A0AAW5E4I7"/>
<evidence type="ECO:0000256" key="1">
    <source>
        <dbReference type="ARBA" id="ARBA00022729"/>
    </source>
</evidence>
<comment type="caution">
    <text evidence="4">The sequence shown here is derived from an EMBL/GenBank/DDBJ whole genome shotgun (WGS) entry which is preliminary data.</text>
</comment>
<evidence type="ECO:0000313" key="4">
    <source>
        <dbReference type="EMBL" id="MCH1624505.1"/>
    </source>
</evidence>
<sequence>MEQSNILWVDFLANGNRLLKKEKMEELINNAVKANITHIVIDAKIPYGFSTFPSKYAYHVSEMKDEQYHGWKDRDFLQEFIDIAKGTELKIIANVDIFAEGNGLTREGIVYDRPHWQVVHYDQALSNMPTAAENKYDPTVFVNPIHPEVEAHELNIIKEVIGKYEVDGIVLDRCRYPNIFGDFSNLSRTEFEKYTGHVIENWPEDIFTVHNMKPNFGPLFPKWAEWRAKNIKNFVHKAKNIVKHVNSDLIFSIYVGSWYPLYYNEGVNWASKMYHPSLAWTSEDYHTSAYAEEFDFIMTGCYYPEVYIEEAIQNNRPANWYSVEGAIEMSNEAIQGQIPVIASLYLKDYTNNVGQFRKAVELCKERTSGVMLFDTVYVEDYKWWNDLEDILLKYSK</sequence>
<keyword evidence="5" id="KW-1185">Reference proteome</keyword>
<feature type="domain" description="Glycosyl hydrolase-like 10" evidence="2">
    <location>
        <begin position="16"/>
        <end position="264"/>
    </location>
</feature>